<dbReference type="Proteomes" id="UP000585474">
    <property type="component" value="Unassembled WGS sequence"/>
</dbReference>
<proteinExistence type="predicted"/>
<feature type="region of interest" description="Disordered" evidence="1">
    <location>
        <begin position="52"/>
        <end position="128"/>
    </location>
</feature>
<dbReference type="PANTHER" id="PTHR33223">
    <property type="entry name" value="CCHC-TYPE DOMAIN-CONTAINING PROTEIN"/>
    <property type="match status" value="1"/>
</dbReference>
<keyword evidence="4" id="KW-1185">Reference proteome</keyword>
<dbReference type="OrthoDB" id="1434155at2759"/>
<sequence>MHLRSRLLPRPSVSSPLDNSQALDLEGLHREMHGIAEQIRIMNENNARLIQHLTTNNPPPLPAAPVPEIERSRRSQQSGDDESQSHRKSRSSSRTPEVKGREVRRRGRSSRRDDQAPRRRDKSNTQKFRDLDTRIDAINTGTSVLVTVDALIRQNEPPFIERVMRTRVSSRFKLPTHLGVYEGKTDLMDHLDSYKKLMLLQGYSDEVMCKAFSATLKGLARSWFRKLSPGTIDSFSDLSKLFVVNFMSCRTRQKNASYLFTIHQKEAKSLKDYVKWFNQAILEVEDPSDKVVIMAMMEGLRSGPLFDSLSQNVPETLSTLQSNADKYIAAEELAEAKRRRRGKGDHKRKELDSRRIDYRDEARNRRPDRDQGRRINDRRPRTPPRRPEVDIAPSTLPSPRCSRRSSMRNSSSGLKKSILIPEKRNKNKYYSRPFQEGVSLRKYVADRPPLGSPERRYGDNKPTAGDIQVIYGGFGPGGLGAHIPITFTDDDLRGLHLPHDNALIISSVIANFNVQRILVDNGSLADILFISTFDKIKIGLNKLHPFHTPRVRFVENTTHPLGWIKLPVTLGTEPLQTTIWQDFIVVDFPSPYNAILGRPTLGGTKAITSTYHREDDIPHFN</sequence>
<dbReference type="PANTHER" id="PTHR33223:SF10">
    <property type="entry name" value="AMINOTRANSFERASE-LIKE PLANT MOBILE DOMAIN-CONTAINING PROTEIN"/>
    <property type="match status" value="1"/>
</dbReference>
<feature type="compositionally biased region" description="Basic and acidic residues" evidence="1">
    <location>
        <begin position="347"/>
        <end position="389"/>
    </location>
</feature>
<evidence type="ECO:0000259" key="2">
    <source>
        <dbReference type="Pfam" id="PF03732"/>
    </source>
</evidence>
<comment type="caution">
    <text evidence="3">The sequence shown here is derived from an EMBL/GenBank/DDBJ whole genome shotgun (WGS) entry which is preliminary data.</text>
</comment>
<dbReference type="InterPro" id="IPR005162">
    <property type="entry name" value="Retrotrans_gag_dom"/>
</dbReference>
<feature type="compositionally biased region" description="Basic residues" evidence="1">
    <location>
        <begin position="337"/>
        <end position="346"/>
    </location>
</feature>
<feature type="region of interest" description="Disordered" evidence="1">
    <location>
        <begin position="336"/>
        <end position="420"/>
    </location>
</feature>
<evidence type="ECO:0000256" key="1">
    <source>
        <dbReference type="SAM" id="MobiDB-lite"/>
    </source>
</evidence>
<evidence type="ECO:0000313" key="3">
    <source>
        <dbReference type="EMBL" id="GFZ01116.1"/>
    </source>
</evidence>
<feature type="domain" description="Retrotransposon gag" evidence="2">
    <location>
        <begin position="211"/>
        <end position="301"/>
    </location>
</feature>
<dbReference type="Pfam" id="PF03732">
    <property type="entry name" value="Retrotrans_gag"/>
    <property type="match status" value="1"/>
</dbReference>
<organism evidence="3 4">
    <name type="scientific">Actinidia rufa</name>
    <dbReference type="NCBI Taxonomy" id="165716"/>
    <lineage>
        <taxon>Eukaryota</taxon>
        <taxon>Viridiplantae</taxon>
        <taxon>Streptophyta</taxon>
        <taxon>Embryophyta</taxon>
        <taxon>Tracheophyta</taxon>
        <taxon>Spermatophyta</taxon>
        <taxon>Magnoliopsida</taxon>
        <taxon>eudicotyledons</taxon>
        <taxon>Gunneridae</taxon>
        <taxon>Pentapetalae</taxon>
        <taxon>asterids</taxon>
        <taxon>Ericales</taxon>
        <taxon>Actinidiaceae</taxon>
        <taxon>Actinidia</taxon>
    </lineage>
</organism>
<gene>
    <name evidence="3" type="ORF">Acr_14g0007510</name>
</gene>
<reference evidence="3 4" key="1">
    <citation type="submission" date="2019-07" db="EMBL/GenBank/DDBJ databases">
        <title>De Novo Assembly of kiwifruit Actinidia rufa.</title>
        <authorList>
            <person name="Sugita-Konishi S."/>
            <person name="Sato K."/>
            <person name="Mori E."/>
            <person name="Abe Y."/>
            <person name="Kisaki G."/>
            <person name="Hamano K."/>
            <person name="Suezawa K."/>
            <person name="Otani M."/>
            <person name="Fukuda T."/>
            <person name="Manabe T."/>
            <person name="Gomi K."/>
            <person name="Tabuchi M."/>
            <person name="Akimitsu K."/>
            <person name="Kataoka I."/>
        </authorList>
    </citation>
    <scope>NUCLEOTIDE SEQUENCE [LARGE SCALE GENOMIC DNA]</scope>
    <source>
        <strain evidence="4">cv. Fuchu</strain>
    </source>
</reference>
<dbReference type="EMBL" id="BJWL01000014">
    <property type="protein sequence ID" value="GFZ01116.1"/>
    <property type="molecule type" value="Genomic_DNA"/>
</dbReference>
<accession>A0A7J0FQX1</accession>
<feature type="compositionally biased region" description="Basic and acidic residues" evidence="1">
    <location>
        <begin position="110"/>
        <end position="128"/>
    </location>
</feature>
<dbReference type="AlphaFoldDB" id="A0A7J0FQX1"/>
<protein>
    <recommendedName>
        <fullName evidence="2">Retrotransposon gag domain-containing protein</fullName>
    </recommendedName>
</protein>
<dbReference type="CDD" id="cd00303">
    <property type="entry name" value="retropepsin_like"/>
    <property type="match status" value="1"/>
</dbReference>
<name>A0A7J0FQX1_9ERIC</name>
<evidence type="ECO:0000313" key="4">
    <source>
        <dbReference type="Proteomes" id="UP000585474"/>
    </source>
</evidence>